<sequence>MQSICKPLLERRRRARINRCLADLKRLILSTEKEGNHHCKLEKADILGLTVQHLQRVQAQTSCGMGEHSLKDTFTYGYAECVRHVTQYLSSLKEVDSDLVSRITDHMTKSLASVSEEERPTSARVTSTVPDTSTDNEDSRSVAVETSEITDPTPVNPENSPYNLLTSKGNSYKNKKDTIPSSIGRNPLLHGSSSPFTHVSKYFNPNLRNNRKCSSMTSVLDDTSKNDSGISSYLDSPRVEPSISSYLDSPCVEPSTSSYLDSPRVEPSISSYLDSPRIEPSISSYLDSPRIELSVSSYLDSPCVEPSISSHLDSPCVEPSISSYLDSPRVKPVISSYLDSPRVKPSISSHLDSPRVQHDITNKQIIPTRFSVIRRASSSPMLFNEVWRPW</sequence>
<comment type="subcellular location">
    <subcellularLocation>
        <location evidence="1">Nucleus</location>
    </subcellularLocation>
</comment>
<keyword evidence="3" id="KW-0238">DNA-binding</keyword>
<feature type="region of interest" description="Disordered" evidence="6">
    <location>
        <begin position="217"/>
        <end position="236"/>
    </location>
</feature>
<evidence type="ECO:0000256" key="2">
    <source>
        <dbReference type="ARBA" id="ARBA00023015"/>
    </source>
</evidence>
<dbReference type="Pfam" id="PF00010">
    <property type="entry name" value="HLH"/>
    <property type="match status" value="1"/>
</dbReference>
<dbReference type="InterPro" id="IPR003650">
    <property type="entry name" value="Orange_dom"/>
</dbReference>
<dbReference type="SMART" id="SM00353">
    <property type="entry name" value="HLH"/>
    <property type="match status" value="1"/>
</dbReference>
<dbReference type="InterPro" id="IPR036638">
    <property type="entry name" value="HLH_DNA-bd_sf"/>
</dbReference>
<name>A0ABM1TMP3_LIMPO</name>
<feature type="compositionally biased region" description="Polar residues" evidence="6">
    <location>
        <begin position="123"/>
        <end position="133"/>
    </location>
</feature>
<dbReference type="SUPFAM" id="SSF47459">
    <property type="entry name" value="HLH, helix-loop-helix DNA-binding domain"/>
    <property type="match status" value="1"/>
</dbReference>
<evidence type="ECO:0000313" key="9">
    <source>
        <dbReference type="RefSeq" id="XP_022257149.1"/>
    </source>
</evidence>
<keyword evidence="4" id="KW-0804">Transcription</keyword>
<dbReference type="PROSITE" id="PS50888">
    <property type="entry name" value="BHLH"/>
    <property type="match status" value="1"/>
</dbReference>
<keyword evidence="2" id="KW-0805">Transcription regulation</keyword>
<evidence type="ECO:0000256" key="6">
    <source>
        <dbReference type="SAM" id="MobiDB-lite"/>
    </source>
</evidence>
<reference evidence="9" key="1">
    <citation type="submission" date="2025-08" db="UniProtKB">
        <authorList>
            <consortium name="RefSeq"/>
        </authorList>
    </citation>
    <scope>IDENTIFICATION</scope>
    <source>
        <tissue evidence="9">Muscle</tissue>
    </source>
</reference>
<feature type="compositionally biased region" description="Polar residues" evidence="6">
    <location>
        <begin position="217"/>
        <end position="234"/>
    </location>
</feature>
<keyword evidence="8" id="KW-1185">Reference proteome</keyword>
<evidence type="ECO:0000256" key="4">
    <source>
        <dbReference type="ARBA" id="ARBA00023163"/>
    </source>
</evidence>
<feature type="domain" description="BHLH" evidence="7">
    <location>
        <begin position="1"/>
        <end position="57"/>
    </location>
</feature>
<dbReference type="Pfam" id="PF07527">
    <property type="entry name" value="Hairy_orange"/>
    <property type="match status" value="1"/>
</dbReference>
<dbReference type="Gene3D" id="4.10.280.10">
    <property type="entry name" value="Helix-loop-helix DNA-binding domain"/>
    <property type="match status" value="1"/>
</dbReference>
<dbReference type="PANTHER" id="PTHR10985">
    <property type="entry name" value="BASIC HELIX-LOOP-HELIX TRANSCRIPTION FACTOR, HES-RELATED"/>
    <property type="match status" value="1"/>
</dbReference>
<dbReference type="SUPFAM" id="SSF158457">
    <property type="entry name" value="Orange domain-like"/>
    <property type="match status" value="1"/>
</dbReference>
<protein>
    <submittedName>
        <fullName evidence="9">Uncharacterized protein LOC106472896 isoform X2</fullName>
    </submittedName>
</protein>
<dbReference type="InterPro" id="IPR050370">
    <property type="entry name" value="HES_HEY"/>
</dbReference>
<accession>A0ABM1TMP3</accession>
<dbReference type="CDD" id="cd11410">
    <property type="entry name" value="bHLH_O_HES"/>
    <property type="match status" value="1"/>
</dbReference>
<evidence type="ECO:0000256" key="1">
    <source>
        <dbReference type="ARBA" id="ARBA00004123"/>
    </source>
</evidence>
<organism evidence="8 9">
    <name type="scientific">Limulus polyphemus</name>
    <name type="common">Atlantic horseshoe crab</name>
    <dbReference type="NCBI Taxonomy" id="6850"/>
    <lineage>
        <taxon>Eukaryota</taxon>
        <taxon>Metazoa</taxon>
        <taxon>Ecdysozoa</taxon>
        <taxon>Arthropoda</taxon>
        <taxon>Chelicerata</taxon>
        <taxon>Merostomata</taxon>
        <taxon>Xiphosura</taxon>
        <taxon>Limulidae</taxon>
        <taxon>Limulus</taxon>
    </lineage>
</organism>
<feature type="compositionally biased region" description="Polar residues" evidence="6">
    <location>
        <begin position="156"/>
        <end position="172"/>
    </location>
</feature>
<dbReference type="Proteomes" id="UP000694941">
    <property type="component" value="Unplaced"/>
</dbReference>
<dbReference type="Gene3D" id="6.10.250.980">
    <property type="match status" value="1"/>
</dbReference>
<feature type="region of interest" description="Disordered" evidence="6">
    <location>
        <begin position="110"/>
        <end position="186"/>
    </location>
</feature>
<evidence type="ECO:0000256" key="5">
    <source>
        <dbReference type="ARBA" id="ARBA00023242"/>
    </source>
</evidence>
<evidence type="ECO:0000313" key="8">
    <source>
        <dbReference type="Proteomes" id="UP000694941"/>
    </source>
</evidence>
<dbReference type="InterPro" id="IPR011598">
    <property type="entry name" value="bHLH_dom"/>
</dbReference>
<dbReference type="RefSeq" id="XP_022257149.1">
    <property type="nucleotide sequence ID" value="XM_022401441.1"/>
</dbReference>
<evidence type="ECO:0000256" key="3">
    <source>
        <dbReference type="ARBA" id="ARBA00023125"/>
    </source>
</evidence>
<proteinExistence type="predicted"/>
<gene>
    <name evidence="9" type="primary">LOC106472896</name>
</gene>
<keyword evidence="5" id="KW-0539">Nucleus</keyword>
<dbReference type="GeneID" id="106472896"/>
<evidence type="ECO:0000259" key="7">
    <source>
        <dbReference type="PROSITE" id="PS50888"/>
    </source>
</evidence>